<dbReference type="Gene3D" id="2.60.40.690">
    <property type="entry name" value="Alpha-macroglobulin, receptor-binding domain"/>
    <property type="match status" value="1"/>
</dbReference>
<dbReference type="EMBL" id="AJWK01005550">
    <property type="status" value="NOT_ANNOTATED_CDS"/>
    <property type="molecule type" value="Genomic_DNA"/>
</dbReference>
<dbReference type="InterPro" id="IPR036595">
    <property type="entry name" value="A-macroglobulin_rcpt-bd_sf"/>
</dbReference>
<dbReference type="CDD" id="cd00112">
    <property type="entry name" value="LDLa"/>
    <property type="match status" value="1"/>
</dbReference>
<evidence type="ECO:0000256" key="1">
    <source>
        <dbReference type="ARBA" id="ARBA00022729"/>
    </source>
</evidence>
<dbReference type="SUPFAM" id="SSF49410">
    <property type="entry name" value="Alpha-macroglobulin receptor domain"/>
    <property type="match status" value="1"/>
</dbReference>
<dbReference type="PANTHER" id="PTHR11412:SF172">
    <property type="entry name" value="LD23292P"/>
    <property type="match status" value="1"/>
</dbReference>
<keyword evidence="14" id="KW-1185">Reference proteome</keyword>
<proteinExistence type="predicted"/>
<dbReference type="VEuPathDB" id="VectorBase:LLONM1_011655"/>
<dbReference type="Gene3D" id="1.50.10.20">
    <property type="match status" value="1"/>
</dbReference>
<dbReference type="SUPFAM" id="SSF48239">
    <property type="entry name" value="Terpenoid cyclases/Protein prenyltransferases"/>
    <property type="match status" value="1"/>
</dbReference>
<dbReference type="Pfam" id="PF07703">
    <property type="entry name" value="A2M_BRD"/>
    <property type="match status" value="1"/>
</dbReference>
<evidence type="ECO:0000256" key="8">
    <source>
        <dbReference type="PROSITE-ProRule" id="PRU00124"/>
    </source>
</evidence>
<dbReference type="InterPro" id="IPR047565">
    <property type="entry name" value="Alpha-macroglob_thiol-ester_cl"/>
</dbReference>
<dbReference type="Pfam" id="PF07677">
    <property type="entry name" value="A2M_recep"/>
    <property type="match status" value="1"/>
</dbReference>
<dbReference type="InterPro" id="IPR009048">
    <property type="entry name" value="A-macroglobulin_rcpt-bd"/>
</dbReference>
<dbReference type="Pfam" id="PF17791">
    <property type="entry name" value="MG3"/>
    <property type="match status" value="1"/>
</dbReference>
<reference evidence="13" key="1">
    <citation type="submission" date="2020-05" db="UniProtKB">
        <authorList>
            <consortium name="EnsemblMetazoa"/>
        </authorList>
    </citation>
    <scope>IDENTIFICATION</scope>
    <source>
        <strain evidence="13">Jacobina</strain>
    </source>
</reference>
<dbReference type="InterPro" id="IPR041555">
    <property type="entry name" value="MG3"/>
</dbReference>
<feature type="compositionally biased region" description="Polar residues" evidence="9">
    <location>
        <begin position="24"/>
        <end position="33"/>
    </location>
</feature>
<evidence type="ECO:0000256" key="4">
    <source>
        <dbReference type="ARBA" id="ARBA00023180"/>
    </source>
</evidence>
<evidence type="ECO:0000256" key="9">
    <source>
        <dbReference type="SAM" id="MobiDB-lite"/>
    </source>
</evidence>
<sequence length="1961" mass="222789">MKRRGEGARAVSLLLLMVMIDRTMGQQPNSPNDVYTRFGADDQQNRYPTQNYDGLGPTNRDVNDLNPFSVTRDSSYFGGTTDRTPFGGGGGFGGDNFGGGGNVFGTTDNFGQQRDPFGPPRDPFGPQRDPLDPNRPFDPNAPRPYDPTRPFGTERANTGFGNRDFGRNPSSSVPGSPFTAGTRDRDFNPSLNPFNRNLYTSDDNLIINEATYFIVASRMVRPGQVYRVAVNVVSTPLPITVRASISRNGVEMSADSKDVKEGIPEELLMRVPTTSVIGEYKLRVEGLYNAVVGGIAFLNETKVTFSQRSMTIFVQTDKPVYMQSETVRFRTIPITTELRGFDNSVDVYMVDPQGNIMRRWLSRQSNLGTVSLNYKLSDQPRYGEWKIRVVARGQVEEHSFQVEEYYQSRFEVNVTMPAFFFNTDPYIYGKIMANFTSGAPVRGNLTLKATIRPIGFINPKILNQRYRVGNSGECRQGEQVGIRVTVFNYMTNAIEATVVLHGSPDYKFVHVEENGIVNVTMPAFFFNTDPYIYGKIMANFTSGAPVRGNLTLKATIRPIGFINPKILNQRYRVGNSGGYRREDEYYNRDASYYNLFGPQNIPPDRQFLEDRYREQQGFQESYIVEKHFNFDERWPFWMDKPEYNQVFDPWTRSYRNQLPYLRFFNGTFDFKYPMAELEQLVPNLSGMEVLITATVGERFYDEVIEGYAMTRIYNSSIRVAFLGGSPQVFKPAMPFTCYLVAEYHDGSPLPFDNFFYGTMEITGWIESRSGGRRDYPLRNIRMSERDGIWELKVDLRNDLNLDNSKQSNDFLNDATSMRLIANFIDSRGERASSELLLLGHHSPLNQQVKITTSTTDAKVGEYIVLHVQSNFHMDNFHYIVMSKGIVLLTGQENMQEGIRTMAITLSAEMAPVSTVVVWHVGRRGLIVADSLTFPVNGISRNNFTVYINNRKARTGDKVEVAIYGEPGAYVGLSGIDNAFYTMQAGNELTYANVITKMATFDEQTNGTFKHRWYSHEGNPDELVYYPSSTFGIDADRTFEFAGLVVFSDAVLPRRQEICNASLGYGECLNGRCYRLDKECDGYLDCEDGTDEINCDYHNATLLADFRKYRFNRIQRHYENVWLWRDVNIGPHGRYIFNIDVPHRPALWMVSAFGTLFDALPTYLLNICEVCGSSQCPYCAIYNAAIKAPIPFFLILGAVVAITVSPTMGFGMIAKAIEYVGVQPFFINVEMPTECRQGEQVGIRVTVFNYMTNAIEATVVLHGSPDYKFVHVEENGIVRSYNPRTSFGEHQFFIYLEAQSTSIVYLPIVPQRLGDIDVTVHAATLLGLDKVTRRLHVEADGLPQYRHQSILLDLSNRAYVFQYMHVNVTETPIIPYQVDRYYVYGSNKARISLVGDVVGPIFPTMPVNVTSLIHLPMESAEQNMFSFAANLFTVYYMRLINQRNKTMEKHAFHHLNIGYQRQLSFMNKDGSFSLFRSDWNQSDPSVWLTAYCVRIFQEASFYEWENYIYIDPNMIQKSVAWLLRHQMPEGSFYETTWSPDRKMNGTENELLRARNITLTAHVLITLASVKDLAAGGLGARVAMAQQRAIDWIDRNLKLIKDFGGPYEVAIVTYALMQSNAPHAEQAFSILAKHARTIGEFMYWGNEEVPQPPTKLENQKYFSLPRLPYKYDSLNIETTAYALLVYVARRELFVDPIVRWLNAQRLTDGGWASTQDTSTAMKALIEYTIRTRIRDVSQLAVTVEATSLPGKSQSLYITNKNLAELQSLEIPNAWGTVKVQAKGAGYAILQMHVQYNVDDKQYQTAPPVFAFDLNAHAVFHGRNQSHITYYSCQRWINVNESVRSGMAVLDVAIPTGYFVQQQKLDSYILSRRVRNLQRAKYFEKKVLFYFDYTLFDALPTYLLNICEVCGSSQCPYCAIYNAAIKAPIPFFLILGAVVAITVRHFRITGRGFLTLVSLAVGNT</sequence>
<keyword evidence="3 8" id="KW-1015">Disulfide bond</keyword>
<dbReference type="EMBL" id="AJWK01005548">
    <property type="status" value="NOT_ANNOTATED_CDS"/>
    <property type="molecule type" value="Genomic_DNA"/>
</dbReference>
<evidence type="ECO:0000259" key="11">
    <source>
        <dbReference type="SMART" id="SM01359"/>
    </source>
</evidence>
<dbReference type="InterPro" id="IPR001599">
    <property type="entry name" value="Macroglobln_a2"/>
</dbReference>
<dbReference type="SMART" id="SM01359">
    <property type="entry name" value="A2M_N_2"/>
    <property type="match status" value="1"/>
</dbReference>
<evidence type="ECO:0000259" key="12">
    <source>
        <dbReference type="SMART" id="SM01360"/>
    </source>
</evidence>
<evidence type="ECO:0000313" key="14">
    <source>
        <dbReference type="Proteomes" id="UP000092461"/>
    </source>
</evidence>
<feature type="chain" id="PRO_5008408312" description="TEP1-F" evidence="10">
    <location>
        <begin position="26"/>
        <end position="1961"/>
    </location>
</feature>
<protein>
    <recommendedName>
        <fullName evidence="7">TEP1-F</fullName>
    </recommendedName>
</protein>
<feature type="disulfide bond" evidence="8">
    <location>
        <begin position="1079"/>
        <end position="1094"/>
    </location>
</feature>
<feature type="compositionally biased region" description="Gly residues" evidence="9">
    <location>
        <begin position="86"/>
        <end position="103"/>
    </location>
</feature>
<keyword evidence="2" id="KW-0391">Immunity</keyword>
<organism evidence="13 14">
    <name type="scientific">Lutzomyia longipalpis</name>
    <name type="common">Sand fly</name>
    <dbReference type="NCBI Taxonomy" id="7200"/>
    <lineage>
        <taxon>Eukaryota</taxon>
        <taxon>Metazoa</taxon>
        <taxon>Ecdysozoa</taxon>
        <taxon>Arthropoda</taxon>
        <taxon>Hexapoda</taxon>
        <taxon>Insecta</taxon>
        <taxon>Pterygota</taxon>
        <taxon>Neoptera</taxon>
        <taxon>Endopterygota</taxon>
        <taxon>Diptera</taxon>
        <taxon>Nematocera</taxon>
        <taxon>Psychodoidea</taxon>
        <taxon>Psychodidae</taxon>
        <taxon>Lutzomyia</taxon>
        <taxon>Lutzomyia</taxon>
    </lineage>
</organism>
<dbReference type="InterPro" id="IPR008930">
    <property type="entry name" value="Terpenoid_cyclase/PrenylTrfase"/>
</dbReference>
<feature type="signal peptide" evidence="10">
    <location>
        <begin position="1"/>
        <end position="25"/>
    </location>
</feature>
<comment type="subunit">
    <text evidence="6">Heterodimer of a TEP1-N chain and an TEP1-C chain non-covalently linked. Forms a complex composed of TEP1-N and TEP1-C heterodimer, LRIM1 and APL1C; the interaction stabilizes TEP1-N and TEP1-C heterodimer, prevents its binding to tissues while circulating in the hemolymph and protects the thioester bond from hydrolysis. Mature TEP1 and to a lesser extent full-length TEP1 interact with SPCLIP1; the interaction is induced by microbial infection.</text>
</comment>
<dbReference type="EMBL" id="AJWK01005546">
    <property type="status" value="NOT_ANNOTATED_CDS"/>
    <property type="molecule type" value="Genomic_DNA"/>
</dbReference>
<dbReference type="Gene3D" id="6.20.50.160">
    <property type="match status" value="1"/>
</dbReference>
<evidence type="ECO:0000256" key="2">
    <source>
        <dbReference type="ARBA" id="ARBA00022859"/>
    </source>
</evidence>
<dbReference type="Gene3D" id="2.60.40.2950">
    <property type="match status" value="1"/>
</dbReference>
<dbReference type="Pfam" id="PF01835">
    <property type="entry name" value="MG2"/>
    <property type="match status" value="1"/>
</dbReference>
<dbReference type="InterPro" id="IPR050473">
    <property type="entry name" value="A2M/Complement_sys"/>
</dbReference>
<dbReference type="Proteomes" id="UP000092461">
    <property type="component" value="Unassembled WGS sequence"/>
</dbReference>
<dbReference type="FunFam" id="2.60.40.1930:FF:000001">
    <property type="entry name" value="CD109 isoform 3"/>
    <property type="match status" value="1"/>
</dbReference>
<dbReference type="SUPFAM" id="SSF57424">
    <property type="entry name" value="LDL receptor-like module"/>
    <property type="match status" value="1"/>
</dbReference>
<dbReference type="Gene3D" id="4.10.400.10">
    <property type="entry name" value="Low-density Lipoprotein Receptor"/>
    <property type="match status" value="1"/>
</dbReference>
<feature type="domain" description="Alpha-2-macroglobulin bait region" evidence="11">
    <location>
        <begin position="848"/>
        <end position="982"/>
    </location>
</feature>
<dbReference type="PROSITE" id="PS50068">
    <property type="entry name" value="LDLRA_2"/>
    <property type="match status" value="1"/>
</dbReference>
<dbReference type="EMBL" id="AJWK01005547">
    <property type="status" value="NOT_ANNOTATED_CDS"/>
    <property type="molecule type" value="Genomic_DNA"/>
</dbReference>
<dbReference type="GO" id="GO:0002376">
    <property type="term" value="P:immune system process"/>
    <property type="evidence" value="ECO:0007669"/>
    <property type="project" value="UniProtKB-KW"/>
</dbReference>
<dbReference type="GO" id="GO:0005615">
    <property type="term" value="C:extracellular space"/>
    <property type="evidence" value="ECO:0007669"/>
    <property type="project" value="InterPro"/>
</dbReference>
<dbReference type="InterPro" id="IPR002890">
    <property type="entry name" value="MG2"/>
</dbReference>
<feature type="compositionally biased region" description="Low complexity" evidence="9">
    <location>
        <begin position="104"/>
        <end position="116"/>
    </location>
</feature>
<dbReference type="InterPro" id="IPR002172">
    <property type="entry name" value="LDrepeatLR_classA_rpt"/>
</dbReference>
<comment type="caution">
    <text evidence="8">Lacks conserved residue(s) required for the propagation of feature annotation.</text>
</comment>
<dbReference type="InterPro" id="IPR013783">
    <property type="entry name" value="Ig-like_fold"/>
</dbReference>
<feature type="domain" description="Alpha-2-macroglobulin" evidence="12">
    <location>
        <begin position="359"/>
        <end position="500"/>
    </location>
</feature>
<evidence type="ECO:0000256" key="3">
    <source>
        <dbReference type="ARBA" id="ARBA00023157"/>
    </source>
</evidence>
<evidence type="ECO:0000256" key="6">
    <source>
        <dbReference type="ARBA" id="ARBA00063781"/>
    </source>
</evidence>
<feature type="disulfide bond" evidence="8">
    <location>
        <begin position="1067"/>
        <end position="1085"/>
    </location>
</feature>
<name>A0A1B0GHR8_LUTLO</name>
<comment type="function">
    <text evidence="5">Binds covalently through a thioester bond to the pathogen surface resulting in pathogen clearance.</text>
</comment>
<dbReference type="InterPro" id="IPR011625">
    <property type="entry name" value="A2M_N_BRD"/>
</dbReference>
<dbReference type="Gene3D" id="2.60.40.1930">
    <property type="match status" value="2"/>
</dbReference>
<keyword evidence="4" id="KW-0325">Glycoprotein</keyword>
<evidence type="ECO:0000313" key="13">
    <source>
        <dbReference type="EnsemblMetazoa" id="LLOJ001609-PA"/>
    </source>
</evidence>
<dbReference type="PANTHER" id="PTHR11412">
    <property type="entry name" value="MACROGLOBULIN / COMPLEMENT"/>
    <property type="match status" value="1"/>
</dbReference>
<dbReference type="EMBL" id="AJWK01005549">
    <property type="status" value="NOT_ANNOTATED_CDS"/>
    <property type="molecule type" value="Genomic_DNA"/>
</dbReference>
<evidence type="ECO:0000256" key="5">
    <source>
        <dbReference type="ARBA" id="ARBA00057615"/>
    </source>
</evidence>
<feature type="region of interest" description="Disordered" evidence="9">
    <location>
        <begin position="24"/>
        <end position="187"/>
    </location>
</feature>
<evidence type="ECO:0000256" key="10">
    <source>
        <dbReference type="SAM" id="SignalP"/>
    </source>
</evidence>
<dbReference type="Gene3D" id="2.60.40.10">
    <property type="entry name" value="Immunoglobulins"/>
    <property type="match status" value="2"/>
</dbReference>
<dbReference type="EnsemblMetazoa" id="LLOJ001609-RA">
    <property type="protein sequence ID" value="LLOJ001609-PA"/>
    <property type="gene ID" value="LLOJ001609"/>
</dbReference>
<keyword evidence="1 10" id="KW-0732">Signal</keyword>
<evidence type="ECO:0000256" key="7">
    <source>
        <dbReference type="ARBA" id="ARBA00078071"/>
    </source>
</evidence>
<accession>A0A1B0GHR8</accession>
<dbReference type="SMART" id="SM01419">
    <property type="entry name" value="Thiol-ester_cl"/>
    <property type="match status" value="1"/>
</dbReference>
<dbReference type="GO" id="GO:0004866">
    <property type="term" value="F:endopeptidase inhibitor activity"/>
    <property type="evidence" value="ECO:0007669"/>
    <property type="project" value="InterPro"/>
</dbReference>
<dbReference type="VEuPathDB" id="VectorBase:LLOJ001609"/>
<feature type="domain" description="Alpha-2-macroglobulin" evidence="12">
    <location>
        <begin position="1120"/>
        <end position="1260"/>
    </location>
</feature>
<dbReference type="SMART" id="SM00192">
    <property type="entry name" value="LDLa"/>
    <property type="match status" value="1"/>
</dbReference>
<dbReference type="Pfam" id="PF07678">
    <property type="entry name" value="TED_complement"/>
    <property type="match status" value="1"/>
</dbReference>
<dbReference type="SMART" id="SM01360">
    <property type="entry name" value="A2M"/>
    <property type="match status" value="2"/>
</dbReference>
<dbReference type="Pfam" id="PF00207">
    <property type="entry name" value="A2M"/>
    <property type="match status" value="1"/>
</dbReference>
<dbReference type="InterPro" id="IPR036055">
    <property type="entry name" value="LDL_receptor-like_sf"/>
</dbReference>
<dbReference type="InterPro" id="IPR011626">
    <property type="entry name" value="Alpha-macroglobulin_TED"/>
</dbReference>